<dbReference type="AlphaFoldDB" id="A0AAQ3S7M0"/>
<keyword evidence="2" id="KW-1185">Reference proteome</keyword>
<reference evidence="1 2" key="1">
    <citation type="journal article" date="2023" name="Life. Sci Alliance">
        <title>Evolutionary insights into 3D genome organization and epigenetic landscape of Vigna mungo.</title>
        <authorList>
            <person name="Junaid A."/>
            <person name="Singh B."/>
            <person name="Bhatia S."/>
        </authorList>
    </citation>
    <scope>NUCLEOTIDE SEQUENCE [LARGE SCALE GENOMIC DNA]</scope>
    <source>
        <strain evidence="1">Urdbean</strain>
    </source>
</reference>
<evidence type="ECO:0000313" key="1">
    <source>
        <dbReference type="EMBL" id="WVZ19398.1"/>
    </source>
</evidence>
<name>A0AAQ3S7M0_VIGMU</name>
<protein>
    <submittedName>
        <fullName evidence="1">Uncharacterized protein</fullName>
    </submittedName>
</protein>
<proteinExistence type="predicted"/>
<feature type="non-terminal residue" evidence="1">
    <location>
        <position position="105"/>
    </location>
</feature>
<sequence length="105" mass="11315">FSKAIVCPSPAFPCRCNEDVLSRSGSTCLSSEELIILPPLRLLCSYFYWPNPLCAFCSNSCNHFVCPKIVSATSPNASSFPAIRSSASSPPTRTCCPLQPNIPSL</sequence>
<dbReference type="Proteomes" id="UP001374535">
    <property type="component" value="Chromosome 2"/>
</dbReference>
<organism evidence="1 2">
    <name type="scientific">Vigna mungo</name>
    <name type="common">Black gram</name>
    <name type="synonym">Phaseolus mungo</name>
    <dbReference type="NCBI Taxonomy" id="3915"/>
    <lineage>
        <taxon>Eukaryota</taxon>
        <taxon>Viridiplantae</taxon>
        <taxon>Streptophyta</taxon>
        <taxon>Embryophyta</taxon>
        <taxon>Tracheophyta</taxon>
        <taxon>Spermatophyta</taxon>
        <taxon>Magnoliopsida</taxon>
        <taxon>eudicotyledons</taxon>
        <taxon>Gunneridae</taxon>
        <taxon>Pentapetalae</taxon>
        <taxon>rosids</taxon>
        <taxon>fabids</taxon>
        <taxon>Fabales</taxon>
        <taxon>Fabaceae</taxon>
        <taxon>Papilionoideae</taxon>
        <taxon>50 kb inversion clade</taxon>
        <taxon>NPAAA clade</taxon>
        <taxon>indigoferoid/millettioid clade</taxon>
        <taxon>Phaseoleae</taxon>
        <taxon>Vigna</taxon>
    </lineage>
</organism>
<accession>A0AAQ3S7M0</accession>
<dbReference type="EMBL" id="CP144699">
    <property type="protein sequence ID" value="WVZ19398.1"/>
    <property type="molecule type" value="Genomic_DNA"/>
</dbReference>
<feature type="non-terminal residue" evidence="1">
    <location>
        <position position="1"/>
    </location>
</feature>
<evidence type="ECO:0000313" key="2">
    <source>
        <dbReference type="Proteomes" id="UP001374535"/>
    </source>
</evidence>
<gene>
    <name evidence="1" type="ORF">V8G54_006720</name>
</gene>